<keyword evidence="1 6" id="KW-1277">Toxin-antitoxin system</keyword>
<dbReference type="SUPFAM" id="SSF88723">
    <property type="entry name" value="PIN domain-like"/>
    <property type="match status" value="1"/>
</dbReference>
<dbReference type="PANTHER" id="PTHR35901:SF1">
    <property type="entry name" value="EXONUCLEASE VAPC9"/>
    <property type="match status" value="1"/>
</dbReference>
<evidence type="ECO:0000256" key="2">
    <source>
        <dbReference type="ARBA" id="ARBA00022722"/>
    </source>
</evidence>
<name>A0ABT4ICC5_9ACTO</name>
<proteinExistence type="inferred from homology"/>
<keyword evidence="9" id="KW-1185">Reference proteome</keyword>
<comment type="function">
    <text evidence="6">Toxic component of a toxin-antitoxin (TA) system. An RNase.</text>
</comment>
<comment type="caution">
    <text evidence="8">The sequence shown here is derived from an EMBL/GenBank/DDBJ whole genome shotgun (WGS) entry which is preliminary data.</text>
</comment>
<evidence type="ECO:0000256" key="4">
    <source>
        <dbReference type="ARBA" id="ARBA00022801"/>
    </source>
</evidence>
<evidence type="ECO:0000259" key="7">
    <source>
        <dbReference type="Pfam" id="PF01850"/>
    </source>
</evidence>
<accession>A0ABT4ICC5</accession>
<dbReference type="Proteomes" id="UP001072034">
    <property type="component" value="Unassembled WGS sequence"/>
</dbReference>
<dbReference type="HAMAP" id="MF_00265">
    <property type="entry name" value="VapC_Nob1"/>
    <property type="match status" value="1"/>
</dbReference>
<feature type="domain" description="PIN" evidence="7">
    <location>
        <begin position="2"/>
        <end position="115"/>
    </location>
</feature>
<dbReference type="EMBL" id="JAPTMY010000031">
    <property type="protein sequence ID" value="MCZ0858840.1"/>
    <property type="molecule type" value="Genomic_DNA"/>
</dbReference>
<feature type="binding site" evidence="6">
    <location>
        <position position="5"/>
    </location>
    <ligand>
        <name>Mg(2+)</name>
        <dbReference type="ChEBI" id="CHEBI:18420"/>
    </ligand>
</feature>
<keyword evidence="6" id="KW-0800">Toxin</keyword>
<dbReference type="InterPro" id="IPR051619">
    <property type="entry name" value="TypeII_TA_RNase_PINc/VapC"/>
</dbReference>
<evidence type="ECO:0000256" key="6">
    <source>
        <dbReference type="HAMAP-Rule" id="MF_00265"/>
    </source>
</evidence>
<evidence type="ECO:0000256" key="5">
    <source>
        <dbReference type="ARBA" id="ARBA00022842"/>
    </source>
</evidence>
<dbReference type="InterPro" id="IPR022907">
    <property type="entry name" value="VapC_family"/>
</dbReference>
<dbReference type="InterPro" id="IPR002716">
    <property type="entry name" value="PIN_dom"/>
</dbReference>
<comment type="similarity">
    <text evidence="6">Belongs to the PINc/VapC protein family.</text>
</comment>
<dbReference type="EC" id="3.1.-.-" evidence="6"/>
<dbReference type="RefSeq" id="WP_268918169.1">
    <property type="nucleotide sequence ID" value="NZ_CP124548.1"/>
</dbReference>
<keyword evidence="2 6" id="KW-0540">Nuclease</keyword>
<keyword evidence="3 6" id="KW-0479">Metal-binding</keyword>
<dbReference type="PANTHER" id="PTHR35901">
    <property type="entry name" value="RIBONUCLEASE VAPC3"/>
    <property type="match status" value="1"/>
</dbReference>
<dbReference type="InterPro" id="IPR044153">
    <property type="entry name" value="PIN_Pae0151-like"/>
</dbReference>
<protein>
    <recommendedName>
        <fullName evidence="6">Ribonuclease VapC</fullName>
        <shortName evidence="6">RNase VapC</shortName>
        <ecNumber evidence="6">3.1.-.-</ecNumber>
    </recommendedName>
    <alternativeName>
        <fullName evidence="6">Toxin VapC</fullName>
    </alternativeName>
</protein>
<comment type="cofactor">
    <cofactor evidence="6">
        <name>Mg(2+)</name>
        <dbReference type="ChEBI" id="CHEBI:18420"/>
    </cofactor>
</comment>
<keyword evidence="5 6" id="KW-0460">Magnesium</keyword>
<evidence type="ECO:0000313" key="8">
    <source>
        <dbReference type="EMBL" id="MCZ0858840.1"/>
    </source>
</evidence>
<sequence>MIVVDASAVVEALVGREVDPTLLDAMAGDLAAPHLLDVEVLSALRGMVLGGALALADAEEARRLYADLTITRYEAALLSDRVWALRNRYTSYDATYLALAEGLGVPVVTCDKKLDAGGHHATILVYPNHGQ</sequence>
<dbReference type="CDD" id="cd09873">
    <property type="entry name" value="PIN_Pae0151-like"/>
    <property type="match status" value="1"/>
</dbReference>
<keyword evidence="4 6" id="KW-0378">Hydrolase</keyword>
<dbReference type="Gene3D" id="3.40.50.1010">
    <property type="entry name" value="5'-nuclease"/>
    <property type="match status" value="1"/>
</dbReference>
<evidence type="ECO:0000313" key="9">
    <source>
        <dbReference type="Proteomes" id="UP001072034"/>
    </source>
</evidence>
<organism evidence="8 9">
    <name type="scientific">Actinomyces israelii</name>
    <dbReference type="NCBI Taxonomy" id="1659"/>
    <lineage>
        <taxon>Bacteria</taxon>
        <taxon>Bacillati</taxon>
        <taxon>Actinomycetota</taxon>
        <taxon>Actinomycetes</taxon>
        <taxon>Actinomycetales</taxon>
        <taxon>Actinomycetaceae</taxon>
        <taxon>Actinomyces</taxon>
    </lineage>
</organism>
<reference evidence="8" key="1">
    <citation type="submission" date="2022-10" db="EMBL/GenBank/DDBJ databases">
        <title>Genome sequence of Actinomyces israelii ATCC 10048.</title>
        <authorList>
            <person name="Watt R.M."/>
            <person name="Tong W.M."/>
        </authorList>
    </citation>
    <scope>NUCLEOTIDE SEQUENCE</scope>
    <source>
        <strain evidence="8">ATCC 10048</strain>
    </source>
</reference>
<gene>
    <name evidence="6" type="primary">vapC</name>
    <name evidence="8" type="ORF">OHJ16_12395</name>
</gene>
<dbReference type="InterPro" id="IPR029060">
    <property type="entry name" value="PIN-like_dom_sf"/>
</dbReference>
<evidence type="ECO:0000256" key="3">
    <source>
        <dbReference type="ARBA" id="ARBA00022723"/>
    </source>
</evidence>
<evidence type="ECO:0000256" key="1">
    <source>
        <dbReference type="ARBA" id="ARBA00022649"/>
    </source>
</evidence>
<dbReference type="Pfam" id="PF01850">
    <property type="entry name" value="PIN"/>
    <property type="match status" value="1"/>
</dbReference>
<feature type="binding site" evidence="6">
    <location>
        <position position="93"/>
    </location>
    <ligand>
        <name>Mg(2+)</name>
        <dbReference type="ChEBI" id="CHEBI:18420"/>
    </ligand>
</feature>